<protein>
    <recommendedName>
        <fullName evidence="3">Glycosyltransferase</fullName>
    </recommendedName>
</protein>
<evidence type="ECO:0008006" key="3">
    <source>
        <dbReference type="Google" id="ProtNLM"/>
    </source>
</evidence>
<evidence type="ECO:0000313" key="1">
    <source>
        <dbReference type="EMBL" id="OAN45372.1"/>
    </source>
</evidence>
<dbReference type="RefSeq" id="WP_068504161.1">
    <property type="nucleotide sequence ID" value="NZ_LWQU01000185.1"/>
</dbReference>
<sequence>MTNFPAPVAQLIDQAQAHLNAGRLAPAIEALRQAVGQVPANANLRTVLINFLIQNQAYDEALEHIEAGSRIGLFDDGEPAPDSDPDRLYRLGLRYRHLYVDALASPLAGALRERCARYWRWAAQSGRLDLAYLAGVTLMELGLSDEGHEMFIIGENIRDQRVKDEGLENVGLRFIMGDSSISSGIYNVPNLLTSIGIIGTLDIYIKGRELGMLPPGRAVMLLDKSEVVNRYWLDRFAPFIDIITDKDEIARLAPLSPPLEDFLTATMRVNGKHVWNNHAFAQILRRWEDEGREPLLTLPDEDLAEGWRQLQTLGPKPGDWYVCLHVRDDGFKRETADPLNKGLTNTNNADIATYRQAIEHITSLGGWVLRMGAPESAPIPFQVDRLVDYAKSPVRSQFMDVFLCGTCRFYIGTSSGLAHVPPCFGVKGVLTNWTPPYARPVYNNLFLPKLMRWQGQDRPMTFAESWRKPHGQCFRPEVYNTLGMELVNNDSQDIADAVAEMIERLAGKGRPDTPEEARRRQLYNSLPERLGIPDGGFGANSFLPQSFLNKYADLFEGIEDL</sequence>
<dbReference type="InterPro" id="IPR011990">
    <property type="entry name" value="TPR-like_helical_dom_sf"/>
</dbReference>
<evidence type="ECO:0000313" key="2">
    <source>
        <dbReference type="Proteomes" id="UP000078543"/>
    </source>
</evidence>
<name>A0A178M9E7_9PROT</name>
<dbReference type="EMBL" id="LWQU01000185">
    <property type="protein sequence ID" value="OAN45372.1"/>
    <property type="molecule type" value="Genomic_DNA"/>
</dbReference>
<proteinExistence type="predicted"/>
<comment type="caution">
    <text evidence="1">The sequence shown here is derived from an EMBL/GenBank/DDBJ whole genome shotgun (WGS) entry which is preliminary data.</text>
</comment>
<dbReference type="Proteomes" id="UP000078543">
    <property type="component" value="Unassembled WGS sequence"/>
</dbReference>
<dbReference type="InterPro" id="IPR030808">
    <property type="entry name" value="Glycosyl_04372"/>
</dbReference>
<organism evidence="1 2">
    <name type="scientific">Magnetospirillum moscoviense</name>
    <dbReference type="NCBI Taxonomy" id="1437059"/>
    <lineage>
        <taxon>Bacteria</taxon>
        <taxon>Pseudomonadati</taxon>
        <taxon>Pseudomonadota</taxon>
        <taxon>Alphaproteobacteria</taxon>
        <taxon>Rhodospirillales</taxon>
        <taxon>Rhodospirillaceae</taxon>
        <taxon>Magnetospirillum</taxon>
    </lineage>
</organism>
<reference evidence="1 2" key="1">
    <citation type="submission" date="2016-04" db="EMBL/GenBank/DDBJ databases">
        <title>Draft genome sequence of freshwater magnetotactic bacteria Magnetospirillum marisnigri SP-1 and Magnetospirillum moscoviense BB-1.</title>
        <authorList>
            <person name="Koziaeva V."/>
            <person name="Dziuba M.V."/>
            <person name="Ivanov T.M."/>
            <person name="Kuznetsov B."/>
            <person name="Grouzdev D.S."/>
        </authorList>
    </citation>
    <scope>NUCLEOTIDE SEQUENCE [LARGE SCALE GENOMIC DNA]</scope>
    <source>
        <strain evidence="1 2">BB-1</strain>
    </source>
</reference>
<dbReference type="Pfam" id="PF14559">
    <property type="entry name" value="TPR_19"/>
    <property type="match status" value="1"/>
</dbReference>
<keyword evidence="2" id="KW-1185">Reference proteome</keyword>
<gene>
    <name evidence="1" type="ORF">A6A05_04430</name>
</gene>
<dbReference type="AlphaFoldDB" id="A0A178M9E7"/>
<dbReference type="OrthoDB" id="5442509at2"/>
<dbReference type="STRING" id="1437059.A6A05_04430"/>
<dbReference type="NCBIfam" id="TIGR04372">
    <property type="entry name" value="glycosyl_04372"/>
    <property type="match status" value="1"/>
</dbReference>
<dbReference type="SUPFAM" id="SSF48452">
    <property type="entry name" value="TPR-like"/>
    <property type="match status" value="1"/>
</dbReference>
<accession>A0A178M9E7</accession>
<dbReference type="Gene3D" id="1.25.40.10">
    <property type="entry name" value="Tetratricopeptide repeat domain"/>
    <property type="match status" value="1"/>
</dbReference>